<dbReference type="OrthoDB" id="2389375at2759"/>
<name>A0A9N9JSV8_9GLOM</name>
<gene>
    <name evidence="2" type="ORF">DERYTH_LOCUS21721</name>
</gene>
<proteinExistence type="predicted"/>
<protein>
    <submittedName>
        <fullName evidence="2">1130_t:CDS:1</fullName>
    </submittedName>
</protein>
<evidence type="ECO:0000256" key="1">
    <source>
        <dbReference type="SAM" id="MobiDB-lite"/>
    </source>
</evidence>
<comment type="caution">
    <text evidence="2">The sequence shown here is derived from an EMBL/GenBank/DDBJ whole genome shotgun (WGS) entry which is preliminary data.</text>
</comment>
<feature type="region of interest" description="Disordered" evidence="1">
    <location>
        <begin position="171"/>
        <end position="192"/>
    </location>
</feature>
<evidence type="ECO:0000313" key="3">
    <source>
        <dbReference type="Proteomes" id="UP000789405"/>
    </source>
</evidence>
<dbReference type="AlphaFoldDB" id="A0A9N9JSV8"/>
<evidence type="ECO:0000313" key="2">
    <source>
        <dbReference type="EMBL" id="CAG8792538.1"/>
    </source>
</evidence>
<feature type="compositionally biased region" description="Basic and acidic residues" evidence="1">
    <location>
        <begin position="178"/>
        <end position="192"/>
    </location>
</feature>
<dbReference type="Proteomes" id="UP000789405">
    <property type="component" value="Unassembled WGS sequence"/>
</dbReference>
<reference evidence="2" key="1">
    <citation type="submission" date="2021-06" db="EMBL/GenBank/DDBJ databases">
        <authorList>
            <person name="Kallberg Y."/>
            <person name="Tangrot J."/>
            <person name="Rosling A."/>
        </authorList>
    </citation>
    <scope>NUCLEOTIDE SEQUENCE</scope>
    <source>
        <strain evidence="2">MA453B</strain>
    </source>
</reference>
<keyword evidence="3" id="KW-1185">Reference proteome</keyword>
<accession>A0A9N9JSV8</accession>
<organism evidence="2 3">
    <name type="scientific">Dentiscutata erythropus</name>
    <dbReference type="NCBI Taxonomy" id="1348616"/>
    <lineage>
        <taxon>Eukaryota</taxon>
        <taxon>Fungi</taxon>
        <taxon>Fungi incertae sedis</taxon>
        <taxon>Mucoromycota</taxon>
        <taxon>Glomeromycotina</taxon>
        <taxon>Glomeromycetes</taxon>
        <taxon>Diversisporales</taxon>
        <taxon>Gigasporaceae</taxon>
        <taxon>Dentiscutata</taxon>
    </lineage>
</organism>
<dbReference type="EMBL" id="CAJVPY010028362">
    <property type="protein sequence ID" value="CAG8792538.1"/>
    <property type="molecule type" value="Genomic_DNA"/>
</dbReference>
<feature type="non-terminal residue" evidence="2">
    <location>
        <position position="1"/>
    </location>
</feature>
<sequence>KAIQYAMNSLELVHETKNTIFCVEELKKNYHKKINQIKNSQGEWDKYWKNVIQIDTAIVNILGKVAIRNILSQKASKKEVLAWKTSSAMFEAKSKSICCRSKLNQEFAIVVIDMMFDPTIMTTSHTGGEIHSRIETQSKQINNIIQDDNAEDINILFVINGSDYYPELSLSGTSSSTNHDDNYANMDSDHSC</sequence>